<organism evidence="3 4">
    <name type="scientific">Mytilus galloprovincialis</name>
    <name type="common">Mediterranean mussel</name>
    <dbReference type="NCBI Taxonomy" id="29158"/>
    <lineage>
        <taxon>Eukaryota</taxon>
        <taxon>Metazoa</taxon>
        <taxon>Spiralia</taxon>
        <taxon>Lophotrochozoa</taxon>
        <taxon>Mollusca</taxon>
        <taxon>Bivalvia</taxon>
        <taxon>Autobranchia</taxon>
        <taxon>Pteriomorphia</taxon>
        <taxon>Mytilida</taxon>
        <taxon>Mytiloidea</taxon>
        <taxon>Mytilidae</taxon>
        <taxon>Mytilinae</taxon>
        <taxon>Mytilus</taxon>
    </lineage>
</organism>
<dbReference type="Proteomes" id="UP000596742">
    <property type="component" value="Unassembled WGS sequence"/>
</dbReference>
<name>A0A8B6H4P2_MYTGA</name>
<dbReference type="OrthoDB" id="6115374at2759"/>
<keyword evidence="1" id="KW-0175">Coiled coil</keyword>
<accession>A0A8B6H4P2</accession>
<proteinExistence type="predicted"/>
<sequence length="161" mass="18210">MEDKNESDVDVTIKALDDIEKLGVEYRKQLRMVNARLRNLQEEELIEATQNEQKTDIISGKLEKIATGNNEVSILFIKFQNNTKKWKELANLPVKREEKGRQTIQETDSGFGSATSKVLNSNVLSGIQDTNPPGNEHQHCSETEGENEDNTENDKDSDTEC</sequence>
<dbReference type="AlphaFoldDB" id="A0A8B6H4P2"/>
<evidence type="ECO:0000256" key="1">
    <source>
        <dbReference type="SAM" id="Coils"/>
    </source>
</evidence>
<keyword evidence="4" id="KW-1185">Reference proteome</keyword>
<evidence type="ECO:0000256" key="2">
    <source>
        <dbReference type="SAM" id="MobiDB-lite"/>
    </source>
</evidence>
<feature type="compositionally biased region" description="Basic and acidic residues" evidence="2">
    <location>
        <begin position="152"/>
        <end position="161"/>
    </location>
</feature>
<protein>
    <submittedName>
        <fullName evidence="3">Uncharacterized protein</fullName>
    </submittedName>
</protein>
<feature type="compositionally biased region" description="Polar residues" evidence="2">
    <location>
        <begin position="102"/>
        <end position="133"/>
    </location>
</feature>
<evidence type="ECO:0000313" key="4">
    <source>
        <dbReference type="Proteomes" id="UP000596742"/>
    </source>
</evidence>
<feature type="region of interest" description="Disordered" evidence="2">
    <location>
        <begin position="95"/>
        <end position="161"/>
    </location>
</feature>
<feature type="coiled-coil region" evidence="1">
    <location>
        <begin position="23"/>
        <end position="52"/>
    </location>
</feature>
<dbReference type="EMBL" id="UYJE01009442">
    <property type="protein sequence ID" value="VDI73541.1"/>
    <property type="molecule type" value="Genomic_DNA"/>
</dbReference>
<reference evidence="3" key="1">
    <citation type="submission" date="2018-11" db="EMBL/GenBank/DDBJ databases">
        <authorList>
            <person name="Alioto T."/>
            <person name="Alioto T."/>
        </authorList>
    </citation>
    <scope>NUCLEOTIDE SEQUENCE</scope>
</reference>
<comment type="caution">
    <text evidence="3">The sequence shown here is derived from an EMBL/GenBank/DDBJ whole genome shotgun (WGS) entry which is preliminary data.</text>
</comment>
<gene>
    <name evidence="3" type="ORF">MGAL_10B024402</name>
</gene>
<evidence type="ECO:0000313" key="3">
    <source>
        <dbReference type="EMBL" id="VDI73541.1"/>
    </source>
</evidence>